<dbReference type="InterPro" id="IPR013784">
    <property type="entry name" value="Carb-bd-like_fold"/>
</dbReference>
<keyword evidence="3" id="KW-1185">Reference proteome</keyword>
<dbReference type="RefSeq" id="WP_145303323.1">
    <property type="nucleotide sequence ID" value="NZ_CP036299.1"/>
</dbReference>
<organism evidence="2 3">
    <name type="scientific">Planctopirus ephydatiae</name>
    <dbReference type="NCBI Taxonomy" id="2528019"/>
    <lineage>
        <taxon>Bacteria</taxon>
        <taxon>Pseudomonadati</taxon>
        <taxon>Planctomycetota</taxon>
        <taxon>Planctomycetia</taxon>
        <taxon>Planctomycetales</taxon>
        <taxon>Planctomycetaceae</taxon>
        <taxon>Planctopirus</taxon>
    </lineage>
</organism>
<dbReference type="Gene3D" id="2.60.40.10">
    <property type="entry name" value="Immunoglobulins"/>
    <property type="match status" value="1"/>
</dbReference>
<dbReference type="EMBL" id="CP036299">
    <property type="protein sequence ID" value="QDV31835.1"/>
    <property type="molecule type" value="Genomic_DNA"/>
</dbReference>
<keyword evidence="2" id="KW-0472">Membrane</keyword>
<dbReference type="SUPFAM" id="SSF49452">
    <property type="entry name" value="Starch-binding domain-like"/>
    <property type="match status" value="1"/>
</dbReference>
<keyword evidence="1" id="KW-0732">Signal</keyword>
<accession>A0A518GTB6</accession>
<dbReference type="Proteomes" id="UP000315349">
    <property type="component" value="Chromosome"/>
</dbReference>
<evidence type="ECO:0000313" key="3">
    <source>
        <dbReference type="Proteomes" id="UP000315349"/>
    </source>
</evidence>
<keyword evidence="2" id="KW-0812">Transmembrane</keyword>
<proteinExistence type="predicted"/>
<feature type="chain" id="PRO_5021798452" evidence="1">
    <location>
        <begin position="29"/>
        <end position="219"/>
    </location>
</feature>
<dbReference type="Pfam" id="PF13620">
    <property type="entry name" value="CarboxypepD_reg"/>
    <property type="match status" value="1"/>
</dbReference>
<sequence length="219" mass="22134" precursor="true">MRTMKFYRAALVALVAGGILCPHSLALAGNQAPGAGFSAPAAPALENSLPAAAPAPAAQARAIQAPAKEVAPVVDVTLVGGELQGRLVDTQGQPLAGAVVDIQAGNNSIAQTNTDAQGQFAVKGLKGGTYRIAAGNETRTVRAWTERTAPPAAKTGFTMVAQSPAVRGQFGGVTPGMVLLTSGVIAGVVLGAVAVSQNDDIKNQNNQILNQLNQIPKTP</sequence>
<dbReference type="GO" id="GO:0030246">
    <property type="term" value="F:carbohydrate binding"/>
    <property type="evidence" value="ECO:0007669"/>
    <property type="project" value="InterPro"/>
</dbReference>
<feature type="signal peptide" evidence="1">
    <location>
        <begin position="1"/>
        <end position="28"/>
    </location>
</feature>
<protein>
    <submittedName>
        <fullName evidence="2">Nickel uptake substrate-specific transmembrane region</fullName>
    </submittedName>
</protein>
<dbReference type="InterPro" id="IPR013783">
    <property type="entry name" value="Ig-like_fold"/>
</dbReference>
<evidence type="ECO:0000256" key="1">
    <source>
        <dbReference type="SAM" id="SignalP"/>
    </source>
</evidence>
<gene>
    <name evidence="2" type="ORF">Spb1_37810</name>
</gene>
<dbReference type="AlphaFoldDB" id="A0A518GTB6"/>
<dbReference type="KEGG" id="peh:Spb1_37810"/>
<dbReference type="OrthoDB" id="284841at2"/>
<reference evidence="2 3" key="1">
    <citation type="submission" date="2019-02" db="EMBL/GenBank/DDBJ databases">
        <title>Deep-cultivation of Planctomycetes and their phenomic and genomic characterization uncovers novel biology.</title>
        <authorList>
            <person name="Wiegand S."/>
            <person name="Jogler M."/>
            <person name="Boedeker C."/>
            <person name="Pinto D."/>
            <person name="Vollmers J."/>
            <person name="Rivas-Marin E."/>
            <person name="Kohn T."/>
            <person name="Peeters S.H."/>
            <person name="Heuer A."/>
            <person name="Rast P."/>
            <person name="Oberbeckmann S."/>
            <person name="Bunk B."/>
            <person name="Jeske O."/>
            <person name="Meyerdierks A."/>
            <person name="Storesund J.E."/>
            <person name="Kallscheuer N."/>
            <person name="Luecker S."/>
            <person name="Lage O.M."/>
            <person name="Pohl T."/>
            <person name="Merkel B.J."/>
            <person name="Hornburger P."/>
            <person name="Mueller R.-W."/>
            <person name="Bruemmer F."/>
            <person name="Labrenz M."/>
            <person name="Spormann A.M."/>
            <person name="Op den Camp H."/>
            <person name="Overmann J."/>
            <person name="Amann R."/>
            <person name="Jetten M.S.M."/>
            <person name="Mascher T."/>
            <person name="Medema M.H."/>
            <person name="Devos D.P."/>
            <person name="Kaster A.-K."/>
            <person name="Ovreas L."/>
            <person name="Rohde M."/>
            <person name="Galperin M.Y."/>
            <person name="Jogler C."/>
        </authorList>
    </citation>
    <scope>NUCLEOTIDE SEQUENCE [LARGE SCALE GENOMIC DNA]</scope>
    <source>
        <strain evidence="2 3">Spb1</strain>
    </source>
</reference>
<name>A0A518GTB6_9PLAN</name>
<evidence type="ECO:0000313" key="2">
    <source>
        <dbReference type="EMBL" id="QDV31835.1"/>
    </source>
</evidence>